<evidence type="ECO:0000313" key="3">
    <source>
        <dbReference type="EMBL" id="MBA8951520.1"/>
    </source>
</evidence>
<dbReference type="EMBL" id="JACJIA010000003">
    <property type="protein sequence ID" value="MBA8951520.1"/>
    <property type="molecule type" value="Genomic_DNA"/>
</dbReference>
<accession>A0A7W3QLH1</accession>
<feature type="transmembrane region" description="Helical" evidence="2">
    <location>
        <begin position="288"/>
        <end position="309"/>
    </location>
</feature>
<feature type="region of interest" description="Disordered" evidence="1">
    <location>
        <begin position="352"/>
        <end position="382"/>
    </location>
</feature>
<comment type="caution">
    <text evidence="3">The sequence shown here is derived from an EMBL/GenBank/DDBJ whole genome shotgun (WGS) entry which is preliminary data.</text>
</comment>
<feature type="transmembrane region" description="Helical" evidence="2">
    <location>
        <begin position="80"/>
        <end position="97"/>
    </location>
</feature>
<name>A0A7W3QLH1_ACTNM</name>
<feature type="transmembrane region" description="Helical" evidence="2">
    <location>
        <begin position="158"/>
        <end position="184"/>
    </location>
</feature>
<dbReference type="AlphaFoldDB" id="A0A7W3QLH1"/>
<keyword evidence="4" id="KW-1185">Reference proteome</keyword>
<keyword evidence="2" id="KW-1133">Transmembrane helix</keyword>
<feature type="transmembrane region" description="Helical" evidence="2">
    <location>
        <begin position="127"/>
        <end position="146"/>
    </location>
</feature>
<protein>
    <submittedName>
        <fullName evidence="3">Uncharacterized protein</fullName>
    </submittedName>
</protein>
<feature type="transmembrane region" description="Helical" evidence="2">
    <location>
        <begin position="329"/>
        <end position="349"/>
    </location>
</feature>
<evidence type="ECO:0000256" key="1">
    <source>
        <dbReference type="SAM" id="MobiDB-lite"/>
    </source>
</evidence>
<dbReference type="RefSeq" id="WP_182843830.1">
    <property type="nucleotide sequence ID" value="NZ_BAAALP010000029.1"/>
</dbReference>
<sequence>MEGRRRHAVAALTGLVLGLLAIGPGLGPGFVLSFDMVFVPDPAFTRMTFGLTGTVPRHVPSDALVAALGAVLPGAAAQKLLLLSIFVMACVSAASLVPSRRTLPRLAAGVCYAWNPFVAERLLLGHWAFLLGYAALPWAVGAAARLNEGGGGRRLARALLPAAAGGFAAMAVSGLAALPIAAFTAARRARALAAAVGVLALLSLPWLVTGWLRPSGMPGDTGAVEAFAARADTPFGALGSLLLLGGAWNRETVPPAYGTPPLALAWALVVVVAVLAFARWCRAPWARGLAVASAVGYALAAWGAVAPASLRAAIDLWPGFAVFRDGQQYVAPLAVLVAVGFGTLIDRATRTTSHAARTKKAGTNAPKPSPGNHATAGNAADAESGRFGGVEGGDSAGVVLGVFAVVAPVVLLPGLAWGAVGRLDAVEYPDDWAAARRIVQADPVDGDVLVLPWATYRSYPWNGGRTSLDALPRYLTRRVVVSDSVVIGDVTVPAEDPRARELDRIVRGSGPVVDGLRAAGVRYVALDAETGGPARRRLAGAEAVVDGADLVLFRIDRPARGHRDGGAPTGIAVAAWAFFLTGIIWSFSTSPITLIPHTPRIPRRTRTP</sequence>
<evidence type="ECO:0000313" key="4">
    <source>
        <dbReference type="Proteomes" id="UP000572680"/>
    </source>
</evidence>
<gene>
    <name evidence="3" type="ORF">HNR61_003151</name>
</gene>
<feature type="transmembrane region" description="Helical" evidence="2">
    <location>
        <begin position="263"/>
        <end position="281"/>
    </location>
</feature>
<organism evidence="3 4">
    <name type="scientific">Actinomadura namibiensis</name>
    <dbReference type="NCBI Taxonomy" id="182080"/>
    <lineage>
        <taxon>Bacteria</taxon>
        <taxon>Bacillati</taxon>
        <taxon>Actinomycetota</taxon>
        <taxon>Actinomycetes</taxon>
        <taxon>Streptosporangiales</taxon>
        <taxon>Thermomonosporaceae</taxon>
        <taxon>Actinomadura</taxon>
    </lineage>
</organism>
<evidence type="ECO:0000256" key="2">
    <source>
        <dbReference type="SAM" id="Phobius"/>
    </source>
</evidence>
<dbReference type="Proteomes" id="UP000572680">
    <property type="component" value="Unassembled WGS sequence"/>
</dbReference>
<proteinExistence type="predicted"/>
<keyword evidence="2" id="KW-0812">Transmembrane</keyword>
<feature type="transmembrane region" description="Helical" evidence="2">
    <location>
        <begin position="191"/>
        <end position="212"/>
    </location>
</feature>
<reference evidence="3 4" key="1">
    <citation type="submission" date="2020-08" db="EMBL/GenBank/DDBJ databases">
        <title>Genomic Encyclopedia of Type Strains, Phase IV (KMG-IV): sequencing the most valuable type-strain genomes for metagenomic binning, comparative biology and taxonomic classification.</title>
        <authorList>
            <person name="Goeker M."/>
        </authorList>
    </citation>
    <scope>NUCLEOTIDE SEQUENCE [LARGE SCALE GENOMIC DNA]</scope>
    <source>
        <strain evidence="3 4">DSM 44197</strain>
    </source>
</reference>
<feature type="transmembrane region" description="Helical" evidence="2">
    <location>
        <begin position="567"/>
        <end position="587"/>
    </location>
</feature>
<keyword evidence="2" id="KW-0472">Membrane</keyword>